<protein>
    <submittedName>
        <fullName evidence="2">Uncharacterized protein</fullName>
    </submittedName>
</protein>
<name>A0ABS6VV02_9GAMM</name>
<organism evidence="2 3">
    <name type="scientific">Zhongshania aquimaris</name>
    <dbReference type="NCBI Taxonomy" id="2857107"/>
    <lineage>
        <taxon>Bacteria</taxon>
        <taxon>Pseudomonadati</taxon>
        <taxon>Pseudomonadota</taxon>
        <taxon>Gammaproteobacteria</taxon>
        <taxon>Cellvibrionales</taxon>
        <taxon>Spongiibacteraceae</taxon>
        <taxon>Zhongshania</taxon>
    </lineage>
</organism>
<proteinExistence type="predicted"/>
<dbReference type="EMBL" id="JAHWDQ010000004">
    <property type="protein sequence ID" value="MBW2942163.1"/>
    <property type="molecule type" value="Genomic_DNA"/>
</dbReference>
<dbReference type="Proteomes" id="UP001166291">
    <property type="component" value="Unassembled WGS sequence"/>
</dbReference>
<feature type="chain" id="PRO_5047094915" evidence="1">
    <location>
        <begin position="21"/>
        <end position="94"/>
    </location>
</feature>
<feature type="signal peptide" evidence="1">
    <location>
        <begin position="1"/>
        <end position="20"/>
    </location>
</feature>
<dbReference type="RefSeq" id="WP_219044400.1">
    <property type="nucleotide sequence ID" value="NZ_JAHWDQ010000004.1"/>
</dbReference>
<accession>A0ABS6VV02</accession>
<gene>
    <name evidence="2" type="ORF">KXJ70_15310</name>
</gene>
<evidence type="ECO:0000313" key="2">
    <source>
        <dbReference type="EMBL" id="MBW2942163.1"/>
    </source>
</evidence>
<keyword evidence="1" id="KW-0732">Signal</keyword>
<comment type="caution">
    <text evidence="2">The sequence shown here is derived from an EMBL/GenBank/DDBJ whole genome shotgun (WGS) entry which is preliminary data.</text>
</comment>
<evidence type="ECO:0000313" key="3">
    <source>
        <dbReference type="Proteomes" id="UP001166291"/>
    </source>
</evidence>
<sequence>MKKMATSLMLTALFSHSVWAVDYTVDYDVVTDLEKIRPLIEQCSDVTVLTPYRGMLSGVEDLESLRGMLERIDLGRFNGCPDGVIANGIERQSE</sequence>
<evidence type="ECO:0000256" key="1">
    <source>
        <dbReference type="SAM" id="SignalP"/>
    </source>
</evidence>
<keyword evidence="3" id="KW-1185">Reference proteome</keyword>
<reference evidence="2" key="1">
    <citation type="submission" date="2021-07" db="EMBL/GenBank/DDBJ databases">
        <title>Zhongshania sp. CAU 1632 isolated from seawater.</title>
        <authorList>
            <person name="Kim W."/>
        </authorList>
    </citation>
    <scope>NUCLEOTIDE SEQUENCE</scope>
    <source>
        <strain evidence="2">CAU 1632</strain>
    </source>
</reference>